<proteinExistence type="predicted"/>
<dbReference type="OrthoDB" id="8764373at2"/>
<dbReference type="InterPro" id="IPR027463">
    <property type="entry name" value="AcrB_DN_DC_subdom"/>
</dbReference>
<evidence type="ECO:0000313" key="10">
    <source>
        <dbReference type="Proteomes" id="UP000295606"/>
    </source>
</evidence>
<evidence type="ECO:0000256" key="3">
    <source>
        <dbReference type="ARBA" id="ARBA00022475"/>
    </source>
</evidence>
<accession>A0A4R5LGG5</accession>
<reference evidence="9 10" key="1">
    <citation type="submission" date="2019-03" db="EMBL/GenBank/DDBJ databases">
        <title>Paraburkholderia sp. isolated from native Mimosa gymnas in Guartela State Park, Brazil.</title>
        <authorList>
            <person name="Paulitsch F."/>
            <person name="Hungria M."/>
            <person name="Delamuta J.R.M."/>
            <person name="Ribeiro R.A."/>
            <person name="Dall'Agnol R."/>
            <person name="Silva J.S.B."/>
        </authorList>
    </citation>
    <scope>NUCLEOTIDE SEQUENCE [LARGE SCALE GENOMIC DNA]</scope>
    <source>
        <strain evidence="9 10">CNPSo 3008</strain>
    </source>
</reference>
<feature type="transmembrane region" description="Helical" evidence="8">
    <location>
        <begin position="905"/>
        <end position="930"/>
    </location>
</feature>
<dbReference type="FunFam" id="1.20.1640.10:FF:000001">
    <property type="entry name" value="Efflux pump membrane transporter"/>
    <property type="match status" value="1"/>
</dbReference>
<evidence type="ECO:0000256" key="5">
    <source>
        <dbReference type="ARBA" id="ARBA00022692"/>
    </source>
</evidence>
<feature type="transmembrane region" description="Helical" evidence="8">
    <location>
        <begin position="854"/>
        <end position="872"/>
    </location>
</feature>
<comment type="subcellular location">
    <subcellularLocation>
        <location evidence="1">Cell inner membrane</location>
        <topology evidence="1">Multi-pass membrane protein</topology>
    </subcellularLocation>
</comment>
<evidence type="ECO:0000256" key="8">
    <source>
        <dbReference type="SAM" id="Phobius"/>
    </source>
</evidence>
<dbReference type="Gene3D" id="3.30.70.1440">
    <property type="entry name" value="Multidrug efflux transporter AcrB pore domain"/>
    <property type="match status" value="1"/>
</dbReference>
<feature type="transmembrane region" description="Helical" evidence="8">
    <location>
        <begin position="12"/>
        <end position="32"/>
    </location>
</feature>
<dbReference type="GO" id="GO:0042910">
    <property type="term" value="F:xenobiotic transmembrane transporter activity"/>
    <property type="evidence" value="ECO:0007669"/>
    <property type="project" value="TreeGrafter"/>
</dbReference>
<keyword evidence="2" id="KW-0813">Transport</keyword>
<feature type="transmembrane region" description="Helical" evidence="8">
    <location>
        <begin position="463"/>
        <end position="481"/>
    </location>
</feature>
<keyword evidence="7 8" id="KW-0472">Membrane</keyword>
<protein>
    <submittedName>
        <fullName evidence="9">Multidrug transporter subunit MdtC</fullName>
    </submittedName>
</protein>
<evidence type="ECO:0000256" key="1">
    <source>
        <dbReference type="ARBA" id="ARBA00004429"/>
    </source>
</evidence>
<dbReference type="EMBL" id="SMOD01000008">
    <property type="protein sequence ID" value="TDG08247.1"/>
    <property type="molecule type" value="Genomic_DNA"/>
</dbReference>
<feature type="transmembrane region" description="Helical" evidence="8">
    <location>
        <begin position="360"/>
        <end position="381"/>
    </location>
</feature>
<gene>
    <name evidence="9" type="ORF">E1N52_12795</name>
</gene>
<dbReference type="PANTHER" id="PTHR32063:SF21">
    <property type="entry name" value="MULTIDRUG RESISTANCE PROTEIN MDTB"/>
    <property type="match status" value="1"/>
</dbReference>
<keyword evidence="5 8" id="KW-0812">Transmembrane</keyword>
<feature type="transmembrane region" description="Helical" evidence="8">
    <location>
        <begin position="431"/>
        <end position="451"/>
    </location>
</feature>
<keyword evidence="6 8" id="KW-1133">Transmembrane helix</keyword>
<name>A0A4R5LGG5_9BURK</name>
<dbReference type="PANTHER" id="PTHR32063">
    <property type="match status" value="1"/>
</dbReference>
<organism evidence="9 10">
    <name type="scientific">Paraburkholderia guartelaensis</name>
    <dbReference type="NCBI Taxonomy" id="2546446"/>
    <lineage>
        <taxon>Bacteria</taxon>
        <taxon>Pseudomonadati</taxon>
        <taxon>Pseudomonadota</taxon>
        <taxon>Betaproteobacteria</taxon>
        <taxon>Burkholderiales</taxon>
        <taxon>Burkholderiaceae</taxon>
        <taxon>Paraburkholderia</taxon>
    </lineage>
</organism>
<evidence type="ECO:0000256" key="7">
    <source>
        <dbReference type="ARBA" id="ARBA00023136"/>
    </source>
</evidence>
<dbReference type="Pfam" id="PF00873">
    <property type="entry name" value="ACR_tran"/>
    <property type="match status" value="1"/>
</dbReference>
<dbReference type="SUPFAM" id="SSF82866">
    <property type="entry name" value="Multidrug efflux transporter AcrB transmembrane domain"/>
    <property type="match status" value="2"/>
</dbReference>
<evidence type="ECO:0000256" key="2">
    <source>
        <dbReference type="ARBA" id="ARBA00022448"/>
    </source>
</evidence>
<feature type="transmembrane region" description="Helical" evidence="8">
    <location>
        <begin position="983"/>
        <end position="1009"/>
    </location>
</feature>
<dbReference type="Gene3D" id="3.30.2090.10">
    <property type="entry name" value="Multidrug efflux transporter AcrB TolC docking domain, DN and DC subdomains"/>
    <property type="match status" value="2"/>
</dbReference>
<evidence type="ECO:0000313" key="9">
    <source>
        <dbReference type="EMBL" id="TDG08247.1"/>
    </source>
</evidence>
<dbReference type="GO" id="GO:0005886">
    <property type="term" value="C:plasma membrane"/>
    <property type="evidence" value="ECO:0007669"/>
    <property type="project" value="UniProtKB-SubCell"/>
</dbReference>
<dbReference type="FunFam" id="3.30.70.1430:FF:000001">
    <property type="entry name" value="Efflux pump membrane transporter"/>
    <property type="match status" value="1"/>
</dbReference>
<feature type="transmembrane region" description="Helical" evidence="8">
    <location>
        <begin position="525"/>
        <end position="545"/>
    </location>
</feature>
<evidence type="ECO:0000256" key="4">
    <source>
        <dbReference type="ARBA" id="ARBA00022519"/>
    </source>
</evidence>
<dbReference type="Proteomes" id="UP000295606">
    <property type="component" value="Unassembled WGS sequence"/>
</dbReference>
<dbReference type="AlphaFoldDB" id="A0A4R5LGG5"/>
<dbReference type="Gene3D" id="1.20.1640.10">
    <property type="entry name" value="Multidrug efflux transporter AcrB transmembrane domain"/>
    <property type="match status" value="2"/>
</dbReference>
<keyword evidence="3" id="KW-1003">Cell membrane</keyword>
<sequence>MNISRPFIERPIATSLLMVAVLLAGLLGYHLLPVSALPEVDYPTIQVYTQYPGAAPDVVSSSITAPLEVQLGEMAGLKSMNSTSSNGVSVITLEFDLSLSLDVAEQEVQAAINASASYLPANLPYPPVYSKVNPADAPVLTLSLTSDTLPLTKIEDLADTRLAQKISQISGVGLVTISGGQRPAVRVETNTGALNSLGMSLDDVRTALADANVNQAKGNLDGRYQSYSIGANDQLQSADAYTDLVIAYKNGAPIRLSQVAHPVNGAEDVRQAAWTNDKPSIVLNIQRQPGANVIDVVDRVQKVLPQLRASLPGTLKVAVLTDRTQTIRASVRDVEYELGVAVALVVMVIFIFLRKLAATVIPAVTVPLSLIGTLAVAYGLGFSLNNLTLMSLTVATGFVVDDAIVMIENITRYLEMGELPREAALKGAKQIGFTIVSLSVSLIAVMIPLLFMGDVVGRLFREFALTLAIAIVISAFVSLTLTPMMCSRMFKAHDAEHEQTQRADFFDKINARYVKALGWVLAHRGLTLLSVAATAALTFAILFLMPKGFFPEQDTGLIEGISQAAPGISFPYMVQKQEQLVAQILKDPAVASLSSFIGINQTSPTLNQGTILINLKDKGDRDSSTAVIRRLSDSTASDAGMRLFLHPVQDLTLDDTISTTSYRVGLQATDPAVLDLWTGKLIAALRADPAFADVQSQAMQQGNQIQLTFDRASASRLGITPQAIDDVLYDAYGQRQVSTIYTQLNQYHVVLAADATSNSVAHVLDGLYVDTSSGGVAPLASMATMKLVPAPVTINRQGQFPYADVSFNLAPGYTLGTALAHLKDVEQRIGLPQTVQASLEGSAATFQASLANEAFLVAAAIIVVYLMLGILYESFIHPVTILSTLPSAALGALAALVLTGTQFDIIGLIGIVLLIGIVMKNAIMMIDFALELERNEGLPAVEAIQRAAELRFRPILMTTMASLFGAVPLAFGTGMGSELRHPLGIAIIGGLIVSQLLTLFSTPVMYLALHRVEDFFSKRAGNASSAASDTATE</sequence>
<evidence type="ECO:0000256" key="6">
    <source>
        <dbReference type="ARBA" id="ARBA00022989"/>
    </source>
</evidence>
<dbReference type="RefSeq" id="WP_133183151.1">
    <property type="nucleotide sequence ID" value="NZ_SMOD01000008.1"/>
</dbReference>
<dbReference type="InterPro" id="IPR001036">
    <property type="entry name" value="Acrflvin-R"/>
</dbReference>
<dbReference type="Gene3D" id="3.30.70.1430">
    <property type="entry name" value="Multidrug efflux transporter AcrB pore domain"/>
    <property type="match status" value="2"/>
</dbReference>
<feature type="transmembrane region" description="Helical" evidence="8">
    <location>
        <begin position="950"/>
        <end position="971"/>
    </location>
</feature>
<dbReference type="PRINTS" id="PR00702">
    <property type="entry name" value="ACRIFLAVINRP"/>
</dbReference>
<dbReference type="Gene3D" id="3.30.70.1320">
    <property type="entry name" value="Multidrug efflux transporter AcrB pore domain like"/>
    <property type="match status" value="1"/>
</dbReference>
<feature type="transmembrane region" description="Helical" evidence="8">
    <location>
        <begin position="336"/>
        <end position="353"/>
    </location>
</feature>
<comment type="caution">
    <text evidence="9">The sequence shown here is derived from an EMBL/GenBank/DDBJ whole genome shotgun (WGS) entry which is preliminary data.</text>
</comment>
<dbReference type="SUPFAM" id="SSF82693">
    <property type="entry name" value="Multidrug efflux transporter AcrB pore domain, PN1, PN2, PC1 and PC2 subdomains"/>
    <property type="match status" value="3"/>
</dbReference>
<keyword evidence="4" id="KW-0997">Cell inner membrane</keyword>
<dbReference type="SUPFAM" id="SSF82714">
    <property type="entry name" value="Multidrug efflux transporter AcrB TolC docking domain, DN and DC subdomains"/>
    <property type="match status" value="2"/>
</dbReference>